<dbReference type="AlphaFoldDB" id="A0AAV7RRA8"/>
<organism evidence="2 3">
    <name type="scientific">Pleurodeles waltl</name>
    <name type="common">Iberian ribbed newt</name>
    <dbReference type="NCBI Taxonomy" id="8319"/>
    <lineage>
        <taxon>Eukaryota</taxon>
        <taxon>Metazoa</taxon>
        <taxon>Chordata</taxon>
        <taxon>Craniata</taxon>
        <taxon>Vertebrata</taxon>
        <taxon>Euteleostomi</taxon>
        <taxon>Amphibia</taxon>
        <taxon>Batrachia</taxon>
        <taxon>Caudata</taxon>
        <taxon>Salamandroidea</taxon>
        <taxon>Salamandridae</taxon>
        <taxon>Pleurodelinae</taxon>
        <taxon>Pleurodeles</taxon>
    </lineage>
</organism>
<sequence>MAFGHQELTEGSLSYLRQNYEMKKDMQAIRAENSQLRKEERRKRTMKGREAATQTLTSNADQEGSFGQTSASRQADSGIKMDLTQFRVTTTLIEVGARDIDLTHFTGSGLSRVDNCRTLSLAHVPVKDLWRRYHKGLIPGLNA</sequence>
<dbReference type="EMBL" id="JANPWB010000009">
    <property type="protein sequence ID" value="KAJ1154493.1"/>
    <property type="molecule type" value="Genomic_DNA"/>
</dbReference>
<reference evidence="2" key="1">
    <citation type="journal article" date="2022" name="bioRxiv">
        <title>Sequencing and chromosome-scale assembly of the giantPleurodeles waltlgenome.</title>
        <authorList>
            <person name="Brown T."/>
            <person name="Elewa A."/>
            <person name="Iarovenko S."/>
            <person name="Subramanian E."/>
            <person name="Araus A.J."/>
            <person name="Petzold A."/>
            <person name="Susuki M."/>
            <person name="Suzuki K.-i.T."/>
            <person name="Hayashi T."/>
            <person name="Toyoda A."/>
            <person name="Oliveira C."/>
            <person name="Osipova E."/>
            <person name="Leigh N.D."/>
            <person name="Simon A."/>
            <person name="Yun M.H."/>
        </authorList>
    </citation>
    <scope>NUCLEOTIDE SEQUENCE</scope>
    <source>
        <strain evidence="2">20211129_DDA</strain>
        <tissue evidence="2">Liver</tissue>
    </source>
</reference>
<feature type="region of interest" description="Disordered" evidence="1">
    <location>
        <begin position="31"/>
        <end position="76"/>
    </location>
</feature>
<accession>A0AAV7RRA8</accession>
<evidence type="ECO:0000256" key="1">
    <source>
        <dbReference type="SAM" id="MobiDB-lite"/>
    </source>
</evidence>
<comment type="caution">
    <text evidence="2">The sequence shown here is derived from an EMBL/GenBank/DDBJ whole genome shotgun (WGS) entry which is preliminary data.</text>
</comment>
<evidence type="ECO:0000313" key="3">
    <source>
        <dbReference type="Proteomes" id="UP001066276"/>
    </source>
</evidence>
<gene>
    <name evidence="2" type="ORF">NDU88_007245</name>
</gene>
<dbReference type="Proteomes" id="UP001066276">
    <property type="component" value="Chromosome 5"/>
</dbReference>
<proteinExistence type="predicted"/>
<name>A0AAV7RRA8_PLEWA</name>
<evidence type="ECO:0000313" key="2">
    <source>
        <dbReference type="EMBL" id="KAJ1154493.1"/>
    </source>
</evidence>
<feature type="compositionally biased region" description="Polar residues" evidence="1">
    <location>
        <begin position="52"/>
        <end position="75"/>
    </location>
</feature>
<keyword evidence="3" id="KW-1185">Reference proteome</keyword>
<protein>
    <submittedName>
        <fullName evidence="2">Uncharacterized protein</fullName>
    </submittedName>
</protein>